<accession>A0AAV4S8R5</accession>
<protein>
    <submittedName>
        <fullName evidence="1">Uncharacterized protein</fullName>
    </submittedName>
</protein>
<proteinExistence type="predicted"/>
<dbReference type="Proteomes" id="UP001054945">
    <property type="component" value="Unassembled WGS sequence"/>
</dbReference>
<evidence type="ECO:0000313" key="1">
    <source>
        <dbReference type="EMBL" id="GIY30893.1"/>
    </source>
</evidence>
<gene>
    <name evidence="1" type="ORF">CEXT_553861</name>
</gene>
<dbReference type="AlphaFoldDB" id="A0AAV4S8R5"/>
<evidence type="ECO:0000313" key="2">
    <source>
        <dbReference type="Proteomes" id="UP001054945"/>
    </source>
</evidence>
<dbReference type="EMBL" id="BPLR01009288">
    <property type="protein sequence ID" value="GIY30893.1"/>
    <property type="molecule type" value="Genomic_DNA"/>
</dbReference>
<organism evidence="1 2">
    <name type="scientific">Caerostris extrusa</name>
    <name type="common">Bark spider</name>
    <name type="synonym">Caerostris bankana</name>
    <dbReference type="NCBI Taxonomy" id="172846"/>
    <lineage>
        <taxon>Eukaryota</taxon>
        <taxon>Metazoa</taxon>
        <taxon>Ecdysozoa</taxon>
        <taxon>Arthropoda</taxon>
        <taxon>Chelicerata</taxon>
        <taxon>Arachnida</taxon>
        <taxon>Araneae</taxon>
        <taxon>Araneomorphae</taxon>
        <taxon>Entelegynae</taxon>
        <taxon>Araneoidea</taxon>
        <taxon>Araneidae</taxon>
        <taxon>Caerostris</taxon>
    </lineage>
</organism>
<name>A0AAV4S8R5_CAEEX</name>
<comment type="caution">
    <text evidence="1">The sequence shown here is derived from an EMBL/GenBank/DDBJ whole genome shotgun (WGS) entry which is preliminary data.</text>
</comment>
<reference evidence="1 2" key="1">
    <citation type="submission" date="2021-06" db="EMBL/GenBank/DDBJ databases">
        <title>Caerostris extrusa draft genome.</title>
        <authorList>
            <person name="Kono N."/>
            <person name="Arakawa K."/>
        </authorList>
    </citation>
    <scope>NUCLEOTIDE SEQUENCE [LARGE SCALE GENOMIC DNA]</scope>
</reference>
<sequence>MEGYKNPSQLFLVDGLETGGISFQIVVALPHPPNAEGPLRCYVRDGIFAQNVSLTSVLRVLMLRFILEIYGKSLSGGTMQGYEKTFGALLPDGLNMPLYFK</sequence>
<keyword evidence="2" id="KW-1185">Reference proteome</keyword>